<gene>
    <name evidence="3" type="ORF">AAW00_09550</name>
</gene>
<dbReference type="InterPro" id="IPR032876">
    <property type="entry name" value="J_dom"/>
</dbReference>
<proteinExistence type="predicted"/>
<dbReference type="OrthoDB" id="8445115at2"/>
<protein>
    <submittedName>
        <fullName evidence="3">Uncharacterized protein</fullName>
    </submittedName>
</protein>
<reference evidence="3 4" key="1">
    <citation type="submission" date="2015-04" db="EMBL/GenBank/DDBJ databases">
        <title>The draft genome sequence of Erythrobacter luteus KA37.</title>
        <authorList>
            <person name="Zhuang L."/>
            <person name="Liu Y."/>
            <person name="Shao Z."/>
        </authorList>
    </citation>
    <scope>NUCLEOTIDE SEQUENCE [LARGE SCALE GENOMIC DNA]</scope>
    <source>
        <strain evidence="3 4">KA37</strain>
    </source>
</reference>
<comment type="caution">
    <text evidence="3">The sequence shown here is derived from an EMBL/GenBank/DDBJ whole genome shotgun (WGS) entry which is preliminary data.</text>
</comment>
<dbReference type="EMBL" id="LBHB01000002">
    <property type="protein sequence ID" value="KLE34456.1"/>
    <property type="molecule type" value="Genomic_DNA"/>
</dbReference>
<feature type="domain" description="Tip attachment protein J" evidence="1">
    <location>
        <begin position="231"/>
        <end position="389"/>
    </location>
</feature>
<dbReference type="RefSeq" id="WP_047004103.1">
    <property type="nucleotide sequence ID" value="NZ_LBHB01000002.1"/>
</dbReference>
<accession>A0A0G9MUQ8</accession>
<organism evidence="3 4">
    <name type="scientific">Aurantiacibacter luteus</name>
    <dbReference type="NCBI Taxonomy" id="1581420"/>
    <lineage>
        <taxon>Bacteria</taxon>
        <taxon>Pseudomonadati</taxon>
        <taxon>Pseudomonadota</taxon>
        <taxon>Alphaproteobacteria</taxon>
        <taxon>Sphingomonadales</taxon>
        <taxon>Erythrobacteraceae</taxon>
        <taxon>Aurantiacibacter</taxon>
    </lineage>
</organism>
<dbReference type="Proteomes" id="UP000053464">
    <property type="component" value="Unassembled WGS sequence"/>
</dbReference>
<sequence>MASLVLTAVGTAIGGPLGGALGALVGSRIDGALFGPPDREGPRLTELKVTTSSYGAPLARHFGTMRAAGTIIWATDLKESAEKSGGGKGRPSTTTYSYSSSFAVALASRKIERVGRIWADGNLLRGAAGDLKVQGALRVYTGTGDQLPDPLIASAEGSECPAFRGLAYCVFENLQLADFGNRIPALTFEIVADDGQVSLAELVSPAQPAGEVGRTLDDLEGYSDEGGALADTLATIDRAYPLASDAGAAGLSISSGDPVGNPVLVLPAPVVDRQGDGFGGLSGKRERARPDAAGVPAGLRYYDIDRDYQAGLQRASGRASPERNRIIDFPGALQAASAKRLADAAAERAGWARDRLAYRIAEIDPSLSPGQIVSVPGQPGKWRVEAWEWRETGLELDLQRLPQRHGTAAAAAPGRVLGSVDIVATPTVLEAYELPWDGNGSSDTRQVFAAASSTSQGWTGAALYGENNGALFPIGATGSRRSVVGTTLGALRPAASVLIDRESDIEVQLMSTDFVLDSVDLAALAQGANRALVGEEIVQFATAQSLGEGRWRLSGLLRGRGGTEHFALVGSPQGSGFVMLDARPVALDVNELGTATAVAAIGLSDEEPVVDAISGLGSSLRPPCPVHPKAREEDDGSLALAWTRRARGTWAWSGTVEVPMVEQAEAYEVGLGDPDAPDVMWQVSEPALVIASADLGALRSDHGGKALWVRQIGTHARSLPLLMTTIN</sequence>
<name>A0A0G9MUQ8_9SPHN</name>
<evidence type="ECO:0000313" key="4">
    <source>
        <dbReference type="Proteomes" id="UP000053464"/>
    </source>
</evidence>
<dbReference type="PATRIC" id="fig|1581420.6.peg.1959"/>
<dbReference type="InterPro" id="IPR056490">
    <property type="entry name" value="Rcc01698_C"/>
</dbReference>
<feature type="domain" description="Rcc01698-like C-terminal" evidence="2">
    <location>
        <begin position="482"/>
        <end position="578"/>
    </location>
</feature>
<evidence type="ECO:0000259" key="2">
    <source>
        <dbReference type="Pfam" id="PF23666"/>
    </source>
</evidence>
<evidence type="ECO:0000313" key="3">
    <source>
        <dbReference type="EMBL" id="KLE34456.1"/>
    </source>
</evidence>
<dbReference type="AlphaFoldDB" id="A0A0G9MUQ8"/>
<dbReference type="Pfam" id="PF23666">
    <property type="entry name" value="Rcc01698_C"/>
    <property type="match status" value="1"/>
</dbReference>
<dbReference type="Pfam" id="PF13550">
    <property type="entry name" value="Phage-tail_3"/>
    <property type="match status" value="1"/>
</dbReference>
<keyword evidence="4" id="KW-1185">Reference proteome</keyword>
<evidence type="ECO:0000259" key="1">
    <source>
        <dbReference type="Pfam" id="PF13550"/>
    </source>
</evidence>
<dbReference type="STRING" id="1581420.AAW00_09550"/>